<protein>
    <submittedName>
        <fullName evidence="2">Uncharacterized protein</fullName>
    </submittedName>
</protein>
<feature type="compositionally biased region" description="Low complexity" evidence="1">
    <location>
        <begin position="121"/>
        <end position="141"/>
    </location>
</feature>
<evidence type="ECO:0000256" key="1">
    <source>
        <dbReference type="SAM" id="MobiDB-lite"/>
    </source>
</evidence>
<keyword evidence="3" id="KW-1185">Reference proteome</keyword>
<dbReference type="AlphaFoldDB" id="A0A8J5QVU8"/>
<dbReference type="Proteomes" id="UP000694255">
    <property type="component" value="Unassembled WGS sequence"/>
</dbReference>
<name>A0A8J5QVU8_9ASCO</name>
<sequence>MYSSIQTGGILLSADRNLSRTPLGTLFRSSDIQEEVNPIAFGINNRQGSSHRGFRQRSALEPTALAEASALARAAAAIAYNQWYLKAHVKTIDTIPTVTLPQPLANGDANHFGNKGKAKTTKTNTQTSSDQSKLSDSSNNKFGKRKSAGNHDDSKAKKQQHFCKFHKRYVLHTLSMSVKRGTSIS</sequence>
<dbReference type="RefSeq" id="XP_049265909.1">
    <property type="nucleotide sequence ID" value="XM_049410605.1"/>
</dbReference>
<evidence type="ECO:0000313" key="2">
    <source>
        <dbReference type="EMBL" id="KAG7665677.1"/>
    </source>
</evidence>
<dbReference type="GeneID" id="73467684"/>
<dbReference type="EMBL" id="JAGSYN010000048">
    <property type="protein sequence ID" value="KAG7665677.1"/>
    <property type="molecule type" value="Genomic_DNA"/>
</dbReference>
<reference evidence="2 3" key="1">
    <citation type="journal article" date="2021" name="DNA Res.">
        <title>Genome analysis of Candida subhashii reveals its hybrid nature and dual mitochondrial genome conformations.</title>
        <authorList>
            <person name="Mixao V."/>
            <person name="Hegedusova E."/>
            <person name="Saus E."/>
            <person name="Pryszcz L.P."/>
            <person name="Cillingova A."/>
            <person name="Nosek J."/>
            <person name="Gabaldon T."/>
        </authorList>
    </citation>
    <scope>NUCLEOTIDE SEQUENCE [LARGE SCALE GENOMIC DNA]</scope>
    <source>
        <strain evidence="2 3">CBS 10753</strain>
    </source>
</reference>
<comment type="caution">
    <text evidence="2">The sequence shown here is derived from an EMBL/GenBank/DDBJ whole genome shotgun (WGS) entry which is preliminary data.</text>
</comment>
<organism evidence="2 3">
    <name type="scientific">[Candida] subhashii</name>
    <dbReference type="NCBI Taxonomy" id="561895"/>
    <lineage>
        <taxon>Eukaryota</taxon>
        <taxon>Fungi</taxon>
        <taxon>Dikarya</taxon>
        <taxon>Ascomycota</taxon>
        <taxon>Saccharomycotina</taxon>
        <taxon>Pichiomycetes</taxon>
        <taxon>Debaryomycetaceae</taxon>
        <taxon>Spathaspora</taxon>
    </lineage>
</organism>
<proteinExistence type="predicted"/>
<gene>
    <name evidence="2" type="ORF">J8A68_000883</name>
</gene>
<feature type="region of interest" description="Disordered" evidence="1">
    <location>
        <begin position="106"/>
        <end position="159"/>
    </location>
</feature>
<evidence type="ECO:0000313" key="3">
    <source>
        <dbReference type="Proteomes" id="UP000694255"/>
    </source>
</evidence>
<accession>A0A8J5QVU8</accession>